<evidence type="ECO:0000256" key="1">
    <source>
        <dbReference type="ARBA" id="ARBA00004141"/>
    </source>
</evidence>
<keyword evidence="2 5" id="KW-0812">Transmembrane</keyword>
<evidence type="ECO:0000256" key="3">
    <source>
        <dbReference type="ARBA" id="ARBA00022989"/>
    </source>
</evidence>
<evidence type="ECO:0000256" key="5">
    <source>
        <dbReference type="SAM" id="Phobius"/>
    </source>
</evidence>
<evidence type="ECO:0000256" key="4">
    <source>
        <dbReference type="ARBA" id="ARBA00023136"/>
    </source>
</evidence>
<protein>
    <submittedName>
        <fullName evidence="7">Transmembrane protein</fullName>
    </submittedName>
</protein>
<feature type="transmembrane region" description="Helical" evidence="5">
    <location>
        <begin position="115"/>
        <end position="135"/>
    </location>
</feature>
<dbReference type="PANTHER" id="PTHR31918:SF1">
    <property type="entry name" value="TRANSMEMBRANE PROTEIN 181"/>
    <property type="match status" value="1"/>
</dbReference>
<comment type="subcellular location">
    <subcellularLocation>
        <location evidence="1">Membrane</location>
        <topology evidence="1">Multi-pass membrane protein</topology>
    </subcellularLocation>
</comment>
<dbReference type="GO" id="GO:0016020">
    <property type="term" value="C:membrane"/>
    <property type="evidence" value="ECO:0007669"/>
    <property type="project" value="UniProtKB-SubCell"/>
</dbReference>
<dbReference type="InterPro" id="IPR047843">
    <property type="entry name" value="WLS-like_TM"/>
</dbReference>
<keyword evidence="4 5" id="KW-0472">Membrane</keyword>
<accession>A0A0R3WRM3</accession>
<name>A0A0R3WRM3_HYDTA</name>
<feature type="transmembrane region" description="Helical" evidence="5">
    <location>
        <begin position="83"/>
        <end position="103"/>
    </location>
</feature>
<dbReference type="GO" id="GO:0015643">
    <property type="term" value="F:toxic substance binding"/>
    <property type="evidence" value="ECO:0007669"/>
    <property type="project" value="InterPro"/>
</dbReference>
<dbReference type="STRING" id="6205.A0A0R3WRM3"/>
<evidence type="ECO:0000313" key="7">
    <source>
        <dbReference type="WBParaSite" id="TTAC_0000341301-mRNA-1"/>
    </source>
</evidence>
<dbReference type="AlphaFoldDB" id="A0A0R3WRM3"/>
<sequence>LNCAAYTFKVRFFGLHPQNIGKLGDAGSVAHNADELQEASSELRAEEAGAVKPHIPTFEITEIEFITQTHNTTFSYFELLSRFVAFLAAFGLLAGFCLSMRSFEWKYWTAEQKWTVVLLVLLLFFYSEFDLNGFACTASSLLVIKIPSTPLSEVIACCRSAPPTGISSARLDSTGSGRLFSSLLLRLSTPLLAVYL</sequence>
<keyword evidence="3 5" id="KW-1133">Transmembrane helix</keyword>
<dbReference type="WBParaSite" id="TTAC_0000341301-mRNA-1">
    <property type="protein sequence ID" value="TTAC_0000341301-mRNA-1"/>
    <property type="gene ID" value="TTAC_0000341301"/>
</dbReference>
<dbReference type="Pfam" id="PF06664">
    <property type="entry name" value="WLS-like_TM"/>
    <property type="match status" value="1"/>
</dbReference>
<dbReference type="PANTHER" id="PTHR31918">
    <property type="entry name" value="TRANSMEMBRANE PROTEIN 181"/>
    <property type="match status" value="1"/>
</dbReference>
<proteinExistence type="predicted"/>
<evidence type="ECO:0000256" key="2">
    <source>
        <dbReference type="ARBA" id="ARBA00022692"/>
    </source>
</evidence>
<evidence type="ECO:0000259" key="6">
    <source>
        <dbReference type="Pfam" id="PF06664"/>
    </source>
</evidence>
<feature type="domain" description="Wntless-like transmembrane" evidence="6">
    <location>
        <begin position="71"/>
        <end position="125"/>
    </location>
</feature>
<reference evidence="7" key="1">
    <citation type="submission" date="2017-02" db="UniProtKB">
        <authorList>
            <consortium name="WormBaseParasite"/>
        </authorList>
    </citation>
    <scope>IDENTIFICATION</scope>
</reference>
<organism evidence="7">
    <name type="scientific">Hydatigena taeniaeformis</name>
    <name type="common">Feline tapeworm</name>
    <name type="synonym">Taenia taeniaeformis</name>
    <dbReference type="NCBI Taxonomy" id="6205"/>
    <lineage>
        <taxon>Eukaryota</taxon>
        <taxon>Metazoa</taxon>
        <taxon>Spiralia</taxon>
        <taxon>Lophotrochozoa</taxon>
        <taxon>Platyhelminthes</taxon>
        <taxon>Cestoda</taxon>
        <taxon>Eucestoda</taxon>
        <taxon>Cyclophyllidea</taxon>
        <taxon>Taeniidae</taxon>
        <taxon>Hydatigera</taxon>
    </lineage>
</organism>
<dbReference type="InterPro" id="IPR040416">
    <property type="entry name" value="TMEM181"/>
</dbReference>